<gene>
    <name evidence="2" type="ORF">SAMN05660841_00109</name>
</gene>
<name>A0A1T5ARY3_9SPHI</name>
<dbReference type="EMBL" id="FUZF01000001">
    <property type="protein sequence ID" value="SKB37646.1"/>
    <property type="molecule type" value="Genomic_DNA"/>
</dbReference>
<evidence type="ECO:0008006" key="4">
    <source>
        <dbReference type="Google" id="ProtNLM"/>
    </source>
</evidence>
<proteinExistence type="predicted"/>
<dbReference type="RefSeq" id="WP_079640471.1">
    <property type="nucleotide sequence ID" value="NZ_FUZF01000001.1"/>
</dbReference>
<evidence type="ECO:0000256" key="1">
    <source>
        <dbReference type="SAM" id="MobiDB-lite"/>
    </source>
</evidence>
<dbReference type="OrthoDB" id="713908at2"/>
<dbReference type="PROSITE" id="PS51257">
    <property type="entry name" value="PROKAR_LIPOPROTEIN"/>
    <property type="match status" value="1"/>
</dbReference>
<evidence type="ECO:0000313" key="3">
    <source>
        <dbReference type="Proteomes" id="UP000190150"/>
    </source>
</evidence>
<evidence type="ECO:0000313" key="2">
    <source>
        <dbReference type="EMBL" id="SKB37646.1"/>
    </source>
</evidence>
<sequence length="75" mass="8079">MKANFFLIVGITASLFIACGPSKKEKTGGPGPVTESDKTRYNINPNDEVRYGTPDTTKKDSIKGDTAVGLKDYPL</sequence>
<dbReference type="AlphaFoldDB" id="A0A1T5ARY3"/>
<accession>A0A1T5ARY3</accession>
<keyword evidence="3" id="KW-1185">Reference proteome</keyword>
<organism evidence="2 3">
    <name type="scientific">Sphingobacterium nematocida</name>
    <dbReference type="NCBI Taxonomy" id="1513896"/>
    <lineage>
        <taxon>Bacteria</taxon>
        <taxon>Pseudomonadati</taxon>
        <taxon>Bacteroidota</taxon>
        <taxon>Sphingobacteriia</taxon>
        <taxon>Sphingobacteriales</taxon>
        <taxon>Sphingobacteriaceae</taxon>
        <taxon>Sphingobacterium</taxon>
    </lineage>
</organism>
<reference evidence="3" key="1">
    <citation type="submission" date="2017-02" db="EMBL/GenBank/DDBJ databases">
        <authorList>
            <person name="Varghese N."/>
            <person name="Submissions S."/>
        </authorList>
    </citation>
    <scope>NUCLEOTIDE SEQUENCE [LARGE SCALE GENOMIC DNA]</scope>
    <source>
        <strain evidence="3">DSM 24091</strain>
    </source>
</reference>
<protein>
    <recommendedName>
        <fullName evidence="4">Lipoprotein</fullName>
    </recommendedName>
</protein>
<feature type="region of interest" description="Disordered" evidence="1">
    <location>
        <begin position="21"/>
        <end position="63"/>
    </location>
</feature>
<dbReference type="Proteomes" id="UP000190150">
    <property type="component" value="Unassembled WGS sequence"/>
</dbReference>